<reference evidence="1 2" key="1">
    <citation type="journal article" date="2012" name="Genome Biol.">
        <title>Genome and low-iron response of an oceanic diatom adapted to chronic iron limitation.</title>
        <authorList>
            <person name="Lommer M."/>
            <person name="Specht M."/>
            <person name="Roy A.S."/>
            <person name="Kraemer L."/>
            <person name="Andreson R."/>
            <person name="Gutowska M.A."/>
            <person name="Wolf J."/>
            <person name="Bergner S.V."/>
            <person name="Schilhabel M.B."/>
            <person name="Klostermeier U.C."/>
            <person name="Beiko R.G."/>
            <person name="Rosenstiel P."/>
            <person name="Hippler M."/>
            <person name="Laroche J."/>
        </authorList>
    </citation>
    <scope>NUCLEOTIDE SEQUENCE [LARGE SCALE GENOMIC DNA]</scope>
    <source>
        <strain evidence="1 2">CCMP1005</strain>
    </source>
</reference>
<name>K0S911_THAOC</name>
<accession>K0S911</accession>
<dbReference type="Proteomes" id="UP000266841">
    <property type="component" value="Unassembled WGS sequence"/>
</dbReference>
<dbReference type="EMBL" id="AGNL01034574">
    <property type="protein sequence ID" value="EJK55192.1"/>
    <property type="molecule type" value="Genomic_DNA"/>
</dbReference>
<gene>
    <name evidence="1" type="ORF">THAOC_25098</name>
</gene>
<organism evidence="1 2">
    <name type="scientific">Thalassiosira oceanica</name>
    <name type="common">Marine diatom</name>
    <dbReference type="NCBI Taxonomy" id="159749"/>
    <lineage>
        <taxon>Eukaryota</taxon>
        <taxon>Sar</taxon>
        <taxon>Stramenopiles</taxon>
        <taxon>Ochrophyta</taxon>
        <taxon>Bacillariophyta</taxon>
        <taxon>Coscinodiscophyceae</taxon>
        <taxon>Thalassiosirophycidae</taxon>
        <taxon>Thalassiosirales</taxon>
        <taxon>Thalassiosiraceae</taxon>
        <taxon>Thalassiosira</taxon>
    </lineage>
</organism>
<dbReference type="AlphaFoldDB" id="K0S911"/>
<evidence type="ECO:0000313" key="1">
    <source>
        <dbReference type="EMBL" id="EJK55192.1"/>
    </source>
</evidence>
<protein>
    <submittedName>
        <fullName evidence="1">Uncharacterized protein</fullName>
    </submittedName>
</protein>
<proteinExistence type="predicted"/>
<evidence type="ECO:0000313" key="2">
    <source>
        <dbReference type="Proteomes" id="UP000266841"/>
    </source>
</evidence>
<sequence>MSDQVKDVAAAVAEVRLDENGQPLSKNALKKLLKAEAAAKKKAEKAAAR</sequence>
<feature type="non-terminal residue" evidence="1">
    <location>
        <position position="49"/>
    </location>
</feature>
<comment type="caution">
    <text evidence="1">The sequence shown here is derived from an EMBL/GenBank/DDBJ whole genome shotgun (WGS) entry which is preliminary data.</text>
</comment>
<keyword evidence="2" id="KW-1185">Reference proteome</keyword>